<dbReference type="Gene3D" id="3.40.50.2000">
    <property type="entry name" value="Glycogen Phosphorylase B"/>
    <property type="match status" value="2"/>
</dbReference>
<organism evidence="2 3">
    <name type="scientific">Flavobacterium micromati</name>
    <dbReference type="NCBI Taxonomy" id="229205"/>
    <lineage>
        <taxon>Bacteria</taxon>
        <taxon>Pseudomonadati</taxon>
        <taxon>Bacteroidota</taxon>
        <taxon>Flavobacteriia</taxon>
        <taxon>Flavobacteriales</taxon>
        <taxon>Flavobacteriaceae</taxon>
        <taxon>Flavobacterium</taxon>
    </lineage>
</organism>
<sequence length="476" mass="54822">MSNRAQSRLSPSTIAQGRLKSRSIYVEINYNQIDDSEKRLDCARRDKLQGRLKSRLCAVVINFMMNRLDCARRDKLQGRSIWNEGSFRYFFTNQYPLLDYKIKMKKILFLTGTRADFGKIKPLIQILEKQPLFEVFVFVTGMHLQELYGYTLIEIERCNFKNVHTFENYTHESTMDLTLAKTIEGLSSYCKAVLPDIIVVHGDRVETLAGAIVGSLNNILVAHIEGGEVSGTVDELIRHSVSKLSHIHFVSNSEAEKRLLQMGEIKESIFTIGSPDIDIMFSNELPHLEIVKKYYQIPFYNYAIVMFHPVTTEIKQMEHYANTFVNSLLADKHNYVVIYPNNDLGSQFILDAYQKLNNNKRFRVFPSLRFEYFMTLLKNAQFFIGNSSAGIREAPYYGIPIINIGTRQQNRAVNADIINTDYSENSITQALSSIDSHEIQKVNGDFGNGNSAELFLDYLEKSDIWQLNQQKQFRDI</sequence>
<dbReference type="InterPro" id="IPR029767">
    <property type="entry name" value="WecB-like"/>
</dbReference>
<gene>
    <name evidence="2" type="ORF">SAMN05444372_102301</name>
</gene>
<dbReference type="PANTHER" id="PTHR43174">
    <property type="entry name" value="UDP-N-ACETYLGLUCOSAMINE 2-EPIMERASE"/>
    <property type="match status" value="1"/>
</dbReference>
<keyword evidence="3" id="KW-1185">Reference proteome</keyword>
<dbReference type="PANTHER" id="PTHR43174:SF3">
    <property type="entry name" value="UDP-N-ACETYLGLUCOSAMINE 2-EPIMERASE"/>
    <property type="match status" value="1"/>
</dbReference>
<dbReference type="InterPro" id="IPR003331">
    <property type="entry name" value="UDP_GlcNAc_Epimerase_2_dom"/>
</dbReference>
<name>A0A1M5H5W2_9FLAO</name>
<accession>A0A1M5H5W2</accession>
<dbReference type="Pfam" id="PF02350">
    <property type="entry name" value="Epimerase_2"/>
    <property type="match status" value="1"/>
</dbReference>
<dbReference type="EMBL" id="FQWF01000002">
    <property type="protein sequence ID" value="SHG11276.1"/>
    <property type="molecule type" value="Genomic_DNA"/>
</dbReference>
<dbReference type="CDD" id="cd03786">
    <property type="entry name" value="GTB_UDP-GlcNAc_2-Epimerase"/>
    <property type="match status" value="1"/>
</dbReference>
<dbReference type="Proteomes" id="UP000184020">
    <property type="component" value="Unassembled WGS sequence"/>
</dbReference>
<dbReference type="InterPro" id="IPR020004">
    <property type="entry name" value="UDP-GlcNAc_Epase"/>
</dbReference>
<dbReference type="SUPFAM" id="SSF53756">
    <property type="entry name" value="UDP-Glycosyltransferase/glycogen phosphorylase"/>
    <property type="match status" value="1"/>
</dbReference>
<reference evidence="3" key="1">
    <citation type="submission" date="2016-11" db="EMBL/GenBank/DDBJ databases">
        <authorList>
            <person name="Varghese N."/>
            <person name="Submissions S."/>
        </authorList>
    </citation>
    <scope>NUCLEOTIDE SEQUENCE [LARGE SCALE GENOMIC DNA]</scope>
    <source>
        <strain evidence="3">DSM 17659</strain>
    </source>
</reference>
<dbReference type="AlphaFoldDB" id="A0A1M5H5W2"/>
<feature type="domain" description="UDP-N-acetylglucosamine 2-epimerase" evidence="1">
    <location>
        <begin position="127"/>
        <end position="459"/>
    </location>
</feature>
<dbReference type="GO" id="GO:0004553">
    <property type="term" value="F:hydrolase activity, hydrolyzing O-glycosyl compounds"/>
    <property type="evidence" value="ECO:0007669"/>
    <property type="project" value="InterPro"/>
</dbReference>
<evidence type="ECO:0000259" key="1">
    <source>
        <dbReference type="Pfam" id="PF02350"/>
    </source>
</evidence>
<evidence type="ECO:0000313" key="2">
    <source>
        <dbReference type="EMBL" id="SHG11276.1"/>
    </source>
</evidence>
<dbReference type="STRING" id="229205.SAMN05444372_102301"/>
<proteinExistence type="predicted"/>
<protein>
    <submittedName>
        <fullName evidence="2">UDP-N-acetylglucosamine 2-epimerase (Hydrolysing)</fullName>
    </submittedName>
</protein>
<dbReference type="GO" id="GO:0006047">
    <property type="term" value="P:UDP-N-acetylglucosamine metabolic process"/>
    <property type="evidence" value="ECO:0007669"/>
    <property type="project" value="InterPro"/>
</dbReference>
<dbReference type="NCBIfam" id="TIGR03568">
    <property type="entry name" value="NeuC_NnaA"/>
    <property type="match status" value="1"/>
</dbReference>
<evidence type="ECO:0000313" key="3">
    <source>
        <dbReference type="Proteomes" id="UP000184020"/>
    </source>
</evidence>